<dbReference type="OrthoDB" id="3799835at2759"/>
<reference evidence="1 2" key="1">
    <citation type="submission" date="2020-01" db="EMBL/GenBank/DDBJ databases">
        <authorList>
            <consortium name="DOE Joint Genome Institute"/>
            <person name="Haridas S."/>
            <person name="Albert R."/>
            <person name="Binder M."/>
            <person name="Bloem J."/>
            <person name="Labutti K."/>
            <person name="Salamov A."/>
            <person name="Andreopoulos B."/>
            <person name="Baker S.E."/>
            <person name="Barry K."/>
            <person name="Bills G."/>
            <person name="Bluhm B.H."/>
            <person name="Cannon C."/>
            <person name="Castanera R."/>
            <person name="Culley D.E."/>
            <person name="Daum C."/>
            <person name="Ezra D."/>
            <person name="Gonzalez J.B."/>
            <person name="Henrissat B."/>
            <person name="Kuo A."/>
            <person name="Liang C."/>
            <person name="Lipzen A."/>
            <person name="Lutzoni F."/>
            <person name="Magnuson J."/>
            <person name="Mondo S."/>
            <person name="Nolan M."/>
            <person name="Ohm R."/>
            <person name="Pangilinan J."/>
            <person name="Park H.-J.H."/>
            <person name="Ramirez L."/>
            <person name="Alfaro M."/>
            <person name="Sun H."/>
            <person name="Tritt A."/>
            <person name="Yoshinaga Y."/>
            <person name="Zwiers L.-H.L."/>
            <person name="Turgeon B.G."/>
            <person name="Goodwin S.B."/>
            <person name="Spatafora J.W."/>
            <person name="Crous P.W."/>
            <person name="Grigoriev I.V."/>
        </authorList>
    </citation>
    <scope>NUCLEOTIDE SEQUENCE [LARGE SCALE GENOMIC DNA]</scope>
    <source>
        <strain evidence="1 2">CBS 611.86</strain>
    </source>
</reference>
<evidence type="ECO:0000313" key="1">
    <source>
        <dbReference type="EMBL" id="KAF2870389.1"/>
    </source>
</evidence>
<sequence length="372" mass="43400">MKITDFFRPAHHLTFPLLDLPRELRNVIIEFSLEPRADFLHTAHSYVKPGFSLPMMDEDSHEDLDEDEEERRWDDDLEKRIERDPNIWDGDGQTSLLTFRLSFPTPLLRVSAQIRAETQDLLKVLRPRVHEIVKTSIHTHRIVDACPMFLDICTRSCFFFSTYAEDTLFWLKRIPEEMRPCVRDIVMMDQNLFADDEDTAEAWAWINNNRKKGSLFTHVICDTLPNLRSIGLQLDESSSFAYLAPGLCCDMLKAGKTDIVRLISRPDHDEDRCMNLNIEELVGTMSQDSAVLDDKYNYIQKRRKLDAIREITPSNVDQHPEWSWLDVEEVVKITRWSDTRLGTSTYMKIETRKIPAVANGGYDGYTSQQYYL</sequence>
<gene>
    <name evidence="1" type="ORF">BDV95DRAFT_608387</name>
</gene>
<keyword evidence="2" id="KW-1185">Reference proteome</keyword>
<evidence type="ECO:0000313" key="2">
    <source>
        <dbReference type="Proteomes" id="UP000481861"/>
    </source>
</evidence>
<accession>A0A7C8I435</accession>
<dbReference type="Proteomes" id="UP000481861">
    <property type="component" value="Unassembled WGS sequence"/>
</dbReference>
<protein>
    <submittedName>
        <fullName evidence="1">Uncharacterized protein</fullName>
    </submittedName>
</protein>
<dbReference type="AlphaFoldDB" id="A0A7C8I435"/>
<name>A0A7C8I435_9PLEO</name>
<organism evidence="1 2">
    <name type="scientific">Massariosphaeria phaeospora</name>
    <dbReference type="NCBI Taxonomy" id="100035"/>
    <lineage>
        <taxon>Eukaryota</taxon>
        <taxon>Fungi</taxon>
        <taxon>Dikarya</taxon>
        <taxon>Ascomycota</taxon>
        <taxon>Pezizomycotina</taxon>
        <taxon>Dothideomycetes</taxon>
        <taxon>Pleosporomycetidae</taxon>
        <taxon>Pleosporales</taxon>
        <taxon>Pleosporales incertae sedis</taxon>
        <taxon>Massariosphaeria</taxon>
    </lineage>
</organism>
<dbReference type="EMBL" id="JAADJZ010000014">
    <property type="protein sequence ID" value="KAF2870389.1"/>
    <property type="molecule type" value="Genomic_DNA"/>
</dbReference>
<proteinExistence type="predicted"/>
<comment type="caution">
    <text evidence="1">The sequence shown here is derived from an EMBL/GenBank/DDBJ whole genome shotgun (WGS) entry which is preliminary data.</text>
</comment>